<dbReference type="AlphaFoldDB" id="A0A517ZL52"/>
<dbReference type="OrthoDB" id="215050at2"/>
<protein>
    <recommendedName>
        <fullName evidence="3">DUF2007 domain-containing protein</fullName>
    </recommendedName>
</protein>
<accession>A0A517ZL52</accession>
<dbReference type="EMBL" id="CP036276">
    <property type="protein sequence ID" value="QDU43222.1"/>
    <property type="molecule type" value="Genomic_DNA"/>
</dbReference>
<evidence type="ECO:0008006" key="3">
    <source>
        <dbReference type="Google" id="ProtNLM"/>
    </source>
</evidence>
<keyword evidence="2" id="KW-1185">Reference proteome</keyword>
<organism evidence="1 2">
    <name type="scientific">Symmachiella dynata</name>
    <dbReference type="NCBI Taxonomy" id="2527995"/>
    <lineage>
        <taxon>Bacteria</taxon>
        <taxon>Pseudomonadati</taxon>
        <taxon>Planctomycetota</taxon>
        <taxon>Planctomycetia</taxon>
        <taxon>Planctomycetales</taxon>
        <taxon>Planctomycetaceae</taxon>
        <taxon>Symmachiella</taxon>
    </lineage>
</organism>
<dbReference type="RefSeq" id="WP_145375358.1">
    <property type="nucleotide sequence ID" value="NZ_CP036270.1"/>
</dbReference>
<name>A0A517ZL52_9PLAN</name>
<dbReference type="KEGG" id="sdyn:Mal52_16940"/>
<sequence length="90" mass="9665">MTTDPLEPEILATVRSQVEATMIVADLAERGIEASCGGGDPAGIPVEGVTHVDIVVRQDHLEAAKKAYAEIQEEKSHIDWSQVDVGKPED</sequence>
<reference evidence="1 2" key="1">
    <citation type="submission" date="2019-02" db="EMBL/GenBank/DDBJ databases">
        <title>Deep-cultivation of Planctomycetes and their phenomic and genomic characterization uncovers novel biology.</title>
        <authorList>
            <person name="Wiegand S."/>
            <person name="Jogler M."/>
            <person name="Boedeker C."/>
            <person name="Pinto D."/>
            <person name="Vollmers J."/>
            <person name="Rivas-Marin E."/>
            <person name="Kohn T."/>
            <person name="Peeters S.H."/>
            <person name="Heuer A."/>
            <person name="Rast P."/>
            <person name="Oberbeckmann S."/>
            <person name="Bunk B."/>
            <person name="Jeske O."/>
            <person name="Meyerdierks A."/>
            <person name="Storesund J.E."/>
            <person name="Kallscheuer N."/>
            <person name="Luecker S."/>
            <person name="Lage O.M."/>
            <person name="Pohl T."/>
            <person name="Merkel B.J."/>
            <person name="Hornburger P."/>
            <person name="Mueller R.-W."/>
            <person name="Bruemmer F."/>
            <person name="Labrenz M."/>
            <person name="Spormann A.M."/>
            <person name="Op den Camp H."/>
            <person name="Overmann J."/>
            <person name="Amann R."/>
            <person name="Jetten M.S.M."/>
            <person name="Mascher T."/>
            <person name="Medema M.H."/>
            <person name="Devos D.P."/>
            <person name="Kaster A.-K."/>
            <person name="Ovreas L."/>
            <person name="Rohde M."/>
            <person name="Galperin M.Y."/>
            <person name="Jogler C."/>
        </authorList>
    </citation>
    <scope>NUCLEOTIDE SEQUENCE [LARGE SCALE GENOMIC DNA]</scope>
    <source>
        <strain evidence="1 2">Mal52</strain>
    </source>
</reference>
<gene>
    <name evidence="1" type="ORF">Mal52_16940</name>
</gene>
<evidence type="ECO:0000313" key="1">
    <source>
        <dbReference type="EMBL" id="QDU43222.1"/>
    </source>
</evidence>
<evidence type="ECO:0000313" key="2">
    <source>
        <dbReference type="Proteomes" id="UP000319383"/>
    </source>
</evidence>
<proteinExistence type="predicted"/>
<dbReference type="Proteomes" id="UP000319383">
    <property type="component" value="Chromosome"/>
</dbReference>